<evidence type="ECO:0000256" key="4">
    <source>
        <dbReference type="ARBA" id="ARBA00023001"/>
    </source>
</evidence>
<feature type="chain" id="PRO_5047215252" description="cellulase" evidence="10">
    <location>
        <begin position="40"/>
        <end position="456"/>
    </location>
</feature>
<keyword evidence="5" id="KW-0119">Carbohydrate metabolism</keyword>
<feature type="domain" description="Glycoside hydrolase family 5" evidence="11">
    <location>
        <begin position="66"/>
        <end position="399"/>
    </location>
</feature>
<dbReference type="Pfam" id="PF00150">
    <property type="entry name" value="Cellulase"/>
    <property type="match status" value="1"/>
</dbReference>
<feature type="region of interest" description="Disordered" evidence="9">
    <location>
        <begin position="35"/>
        <end position="54"/>
    </location>
</feature>
<sequence length="456" mass="50838">MRTSLRTKRGHRRSLLAGLTAAALAGVLLAPLTGSSSSAAEPAARAGETRAAEGDDWLHTEGGKVVDKDGREVWMTGTNWFGFNTTERVFHGLWSANIETLTASMAERGMNMLRVPISTQLLLEWKNGQDATSSAVNTYANPELEGKTTLEVFDYWLKLCDEYGIKVMLDVHSAEADNAGHVYPVWWKDGITSEDFYSAWEWVTDRYKTDDTILAMDVKNEPHGQHQQSPRAKWDGSTDQDNFKHACETAGKRMLAINPELLILCEGIEIYPVDGADWQSANGDDYHFNWWGGNLRGVADHPVDLGGHQDQLVYSPHDYGPAVSQQPWFEGEWDKASLIRDVWQPNWFYLQENGTSPLLIGEWGGRLDGGENQKWMEAIRDFIVEEEIHQTFWCLNPNSGDTGGLLNHDWTTWDEEKYAFLKSALWQADGKFVGLDHEVPLGGAGTSTGISVGADG</sequence>
<keyword evidence="7" id="KW-0624">Polysaccharide degradation</keyword>
<dbReference type="PROSITE" id="PS00659">
    <property type="entry name" value="GLYCOSYL_HYDROL_F5"/>
    <property type="match status" value="1"/>
</dbReference>
<evidence type="ECO:0000256" key="3">
    <source>
        <dbReference type="ARBA" id="ARBA00022801"/>
    </source>
</evidence>
<dbReference type="PROSITE" id="PS51318">
    <property type="entry name" value="TAT"/>
    <property type="match status" value="1"/>
</dbReference>
<evidence type="ECO:0000256" key="7">
    <source>
        <dbReference type="ARBA" id="ARBA00023326"/>
    </source>
</evidence>
<comment type="catalytic activity">
    <reaction evidence="1">
        <text>Endohydrolysis of (1-&gt;4)-beta-D-glucosidic linkages in cellulose, lichenin and cereal beta-D-glucans.</text>
        <dbReference type="EC" id="3.2.1.4"/>
    </reaction>
</comment>
<dbReference type="SUPFAM" id="SSF51445">
    <property type="entry name" value="(Trans)glycosidases"/>
    <property type="match status" value="1"/>
</dbReference>
<dbReference type="RefSeq" id="WP_260218500.1">
    <property type="nucleotide sequence ID" value="NZ_JAJAGO010000006.1"/>
</dbReference>
<evidence type="ECO:0000256" key="10">
    <source>
        <dbReference type="SAM" id="SignalP"/>
    </source>
</evidence>
<dbReference type="InterPro" id="IPR018087">
    <property type="entry name" value="Glyco_hydro_5_CS"/>
</dbReference>
<organism evidence="12 13">
    <name type="scientific">Streptomyces gossypii</name>
    <dbReference type="NCBI Taxonomy" id="2883101"/>
    <lineage>
        <taxon>Bacteria</taxon>
        <taxon>Bacillati</taxon>
        <taxon>Actinomycetota</taxon>
        <taxon>Actinomycetes</taxon>
        <taxon>Kitasatosporales</taxon>
        <taxon>Streptomycetaceae</taxon>
        <taxon>Streptomyces</taxon>
    </lineage>
</organism>
<keyword evidence="3 8" id="KW-0378">Hydrolase</keyword>
<dbReference type="Gene3D" id="3.20.20.80">
    <property type="entry name" value="Glycosidases"/>
    <property type="match status" value="1"/>
</dbReference>
<dbReference type="InterPro" id="IPR006311">
    <property type="entry name" value="TAT_signal"/>
</dbReference>
<evidence type="ECO:0000256" key="9">
    <source>
        <dbReference type="SAM" id="MobiDB-lite"/>
    </source>
</evidence>
<dbReference type="EMBL" id="JAJAGO010000006">
    <property type="protein sequence ID" value="MCT2591174.1"/>
    <property type="molecule type" value="Genomic_DNA"/>
</dbReference>
<evidence type="ECO:0000313" key="13">
    <source>
        <dbReference type="Proteomes" id="UP001156389"/>
    </source>
</evidence>
<evidence type="ECO:0000259" key="11">
    <source>
        <dbReference type="Pfam" id="PF00150"/>
    </source>
</evidence>
<keyword evidence="13" id="KW-1185">Reference proteome</keyword>
<evidence type="ECO:0000256" key="1">
    <source>
        <dbReference type="ARBA" id="ARBA00000966"/>
    </source>
</evidence>
<feature type="compositionally biased region" description="Low complexity" evidence="9">
    <location>
        <begin position="35"/>
        <end position="46"/>
    </location>
</feature>
<dbReference type="InterPro" id="IPR001547">
    <property type="entry name" value="Glyco_hydro_5"/>
</dbReference>
<evidence type="ECO:0000256" key="8">
    <source>
        <dbReference type="RuleBase" id="RU361153"/>
    </source>
</evidence>
<proteinExistence type="inferred from homology"/>
<evidence type="ECO:0000313" key="12">
    <source>
        <dbReference type="EMBL" id="MCT2591174.1"/>
    </source>
</evidence>
<dbReference type="PANTHER" id="PTHR35923">
    <property type="entry name" value="MAJOR EXTRACELLULAR ENDOGLUCANASE"/>
    <property type="match status" value="1"/>
</dbReference>
<dbReference type="Proteomes" id="UP001156389">
    <property type="component" value="Unassembled WGS sequence"/>
</dbReference>
<dbReference type="GO" id="GO:0016787">
    <property type="term" value="F:hydrolase activity"/>
    <property type="evidence" value="ECO:0007669"/>
    <property type="project" value="UniProtKB-KW"/>
</dbReference>
<name>A0ABT2JV54_9ACTN</name>
<dbReference type="InterPro" id="IPR017853">
    <property type="entry name" value="GH"/>
</dbReference>
<keyword evidence="4" id="KW-0136">Cellulose degradation</keyword>
<accession>A0ABT2JV54</accession>
<comment type="caution">
    <text evidence="12">The sequence shown here is derived from an EMBL/GenBank/DDBJ whole genome shotgun (WGS) entry which is preliminary data.</text>
</comment>
<keyword evidence="10" id="KW-0732">Signal</keyword>
<dbReference type="PANTHER" id="PTHR35923:SF2">
    <property type="entry name" value="ENDOGLUCANASE"/>
    <property type="match status" value="1"/>
</dbReference>
<evidence type="ECO:0000256" key="5">
    <source>
        <dbReference type="ARBA" id="ARBA00023277"/>
    </source>
</evidence>
<feature type="signal peptide" evidence="10">
    <location>
        <begin position="1"/>
        <end position="39"/>
    </location>
</feature>
<keyword evidence="6 8" id="KW-0326">Glycosidase</keyword>
<evidence type="ECO:0000256" key="2">
    <source>
        <dbReference type="ARBA" id="ARBA00012601"/>
    </source>
</evidence>
<gene>
    <name evidence="12" type="ORF">LHJ74_14865</name>
</gene>
<evidence type="ECO:0000256" key="6">
    <source>
        <dbReference type="ARBA" id="ARBA00023295"/>
    </source>
</evidence>
<reference evidence="12 13" key="1">
    <citation type="submission" date="2021-10" db="EMBL/GenBank/DDBJ databases">
        <title>Streptomyces gossypii sp. nov., isolated from soil collected from cotton field.</title>
        <authorList>
            <person name="Ge X."/>
            <person name="Chen X."/>
            <person name="Liu W."/>
        </authorList>
    </citation>
    <scope>NUCLEOTIDE SEQUENCE [LARGE SCALE GENOMIC DNA]</scope>
    <source>
        <strain evidence="12 13">N2-109</strain>
    </source>
</reference>
<protein>
    <recommendedName>
        <fullName evidence="2">cellulase</fullName>
        <ecNumber evidence="2">3.2.1.4</ecNumber>
    </recommendedName>
</protein>
<comment type="similarity">
    <text evidence="8">Belongs to the glycosyl hydrolase 5 (cellulase A) family.</text>
</comment>
<dbReference type="EC" id="3.2.1.4" evidence="2"/>
<feature type="region of interest" description="Disordered" evidence="9">
    <location>
        <begin position="221"/>
        <end position="240"/>
    </location>
</feature>